<keyword evidence="4" id="KW-1185">Reference proteome</keyword>
<dbReference type="PANTHER" id="PTHR46929">
    <property type="entry name" value="EXPRESSED PROTEIN"/>
    <property type="match status" value="1"/>
</dbReference>
<accession>A0AAD4SQD7</accession>
<dbReference type="PANTHER" id="PTHR46929:SF33">
    <property type="entry name" value="L10-INTERACTING MYB DOMAIN-CONTAINING PROTEIN-LIKE ISOFORM X1"/>
    <property type="match status" value="1"/>
</dbReference>
<evidence type="ECO:0000313" key="4">
    <source>
        <dbReference type="Proteomes" id="UP001202328"/>
    </source>
</evidence>
<protein>
    <recommendedName>
        <fullName evidence="2">Myb/SANT-like domain-containing protein</fullName>
    </recommendedName>
</protein>
<feature type="domain" description="Myb/SANT-like" evidence="2">
    <location>
        <begin position="176"/>
        <end position="270"/>
    </location>
</feature>
<feature type="domain" description="Myb/SANT-like" evidence="2">
    <location>
        <begin position="546"/>
        <end position="639"/>
    </location>
</feature>
<dbReference type="AlphaFoldDB" id="A0AAD4SQD7"/>
<reference evidence="3" key="1">
    <citation type="submission" date="2022-04" db="EMBL/GenBank/DDBJ databases">
        <title>A functionally conserved STORR gene fusion in Papaver species that diverged 16.8 million years ago.</title>
        <authorList>
            <person name="Catania T."/>
        </authorList>
    </citation>
    <scope>NUCLEOTIDE SEQUENCE</scope>
    <source>
        <strain evidence="3">S-188037</strain>
    </source>
</reference>
<proteinExistence type="predicted"/>
<evidence type="ECO:0000259" key="2">
    <source>
        <dbReference type="Pfam" id="PF12776"/>
    </source>
</evidence>
<dbReference type="Proteomes" id="UP001202328">
    <property type="component" value="Unassembled WGS sequence"/>
</dbReference>
<comment type="caution">
    <text evidence="3">The sequence shown here is derived from an EMBL/GenBank/DDBJ whole genome shotgun (WGS) entry which is preliminary data.</text>
</comment>
<dbReference type="Pfam" id="PF12776">
    <property type="entry name" value="Myb_DNA-bind_3"/>
    <property type="match status" value="5"/>
</dbReference>
<evidence type="ECO:0000313" key="3">
    <source>
        <dbReference type="EMBL" id="KAI3917968.1"/>
    </source>
</evidence>
<feature type="domain" description="Myb/SANT-like" evidence="2">
    <location>
        <begin position="701"/>
        <end position="795"/>
    </location>
</feature>
<dbReference type="InterPro" id="IPR024752">
    <property type="entry name" value="Myb/SANT-like_dom"/>
</dbReference>
<sequence length="970" mass="113041">MVKQASTVNDRLRTYWTPPMERYFIDLMLDQVEKGNRVGHTFNKQAWTDMLIIFNEKFGSKYDKDVLKGRYKNLWEQYNDVKILLQQPGFVWDETGQLVIASDQVWDSYLKKHPDIRCYKTKPVLNYKDMCIIYGYTIADGRYSRSSHDVEFEDYGTKIREGSSIQTGNFVQPRTTWTPTMDRFFVDLMLEQVHNGSKIENSFTKQAWTEMIMHFNENFDSKYSKNVLRSRCKILRKHYNDMKALLGRSEFELDETRQMVVADDCVWDAYIKAHPEARSCRLTFLPDYNDLCMIYQNETGVGEIAHSVSDADLDTGCRTTQHGEGNNSQMAQTTTNCERSRTFWTPPMDRYFIDLILEQVHRGNKIDNTFITQAWEDMTTLFNLNFGSQYSKDVMKNRYKSLRKQYTDVSILLKQNEFTWDETRQMVTANDSTWDAYIKAHPDARSYRIRIMPHYEDLHLIFGIVTGSGRNKNYENETVELNPGEGTSNQDQVNTDCLRTYWTPEMDQYFIPEGENNCNGHDGSRLTNVEGIDSQASISDGLRTFWTPSMDHYFMDLMIEQVRKGCKVDYALNRQGWADMIRLFKEKFGSQHEKNVLRNRYKNMRKQFNDIKNLLSQSGFVWDQSRQMVMADDDAWDAYLKSHPQARSYRTKSLLDYKKLCVIYGNVSPKRKDTQSGEDTDILAEKNNIDAPATCGRPRTYWTPQIVRDLMDLLLDQVHKGNRIGNAFNKEAWTQVVASFIEKHGSQYNKDVLENGYTNLRNQYNFIKNLLSQTGFVWDEEQLMVTANENVWDSYIKEHPDALTYRNKILANFNDLCIIFDGRNNDLCHKIDSDDHVLGTKSDRVLQSSAPPFCQGKPVKEPKARSATKKHPSTTPLFDQDSRKLQKIESNNSGNVLSVAERVVISLRNQQNENASTTEHVMSQLQALPDLDEDLILDACDLLEDEMKAKIFLALDVKLRKKWLIRKLRP</sequence>
<organism evidence="3 4">
    <name type="scientific">Papaver atlanticum</name>
    <dbReference type="NCBI Taxonomy" id="357466"/>
    <lineage>
        <taxon>Eukaryota</taxon>
        <taxon>Viridiplantae</taxon>
        <taxon>Streptophyta</taxon>
        <taxon>Embryophyta</taxon>
        <taxon>Tracheophyta</taxon>
        <taxon>Spermatophyta</taxon>
        <taxon>Magnoliopsida</taxon>
        <taxon>Ranunculales</taxon>
        <taxon>Papaveraceae</taxon>
        <taxon>Papaveroideae</taxon>
        <taxon>Papaver</taxon>
    </lineage>
</organism>
<dbReference type="EMBL" id="JAJJMB010008958">
    <property type="protein sequence ID" value="KAI3917968.1"/>
    <property type="molecule type" value="Genomic_DNA"/>
</dbReference>
<feature type="domain" description="Myb/SANT-like" evidence="2">
    <location>
        <begin position="15"/>
        <end position="109"/>
    </location>
</feature>
<gene>
    <name evidence="3" type="ORF">MKW98_000202</name>
</gene>
<feature type="domain" description="Myb/SANT-like" evidence="2">
    <location>
        <begin position="344"/>
        <end position="437"/>
    </location>
</feature>
<evidence type="ECO:0000256" key="1">
    <source>
        <dbReference type="SAM" id="MobiDB-lite"/>
    </source>
</evidence>
<name>A0AAD4SQD7_9MAGN</name>
<feature type="region of interest" description="Disordered" evidence="1">
    <location>
        <begin position="849"/>
        <end position="878"/>
    </location>
</feature>